<dbReference type="SUPFAM" id="SSF109854">
    <property type="entry name" value="DinB/YfiT-like putative metalloenzymes"/>
    <property type="match status" value="1"/>
</dbReference>
<dbReference type="InterPro" id="IPR007061">
    <property type="entry name" value="MST-like"/>
</dbReference>
<sequence>MDEVVIGAAPRPEPVLAGSWLTVLGGMLDFHRATLVWKCSGLTDAELRRRPLRSELSLLGLLRHLQGAERYWFGVRIGGTTPAFHPYRMYRTAQGEQWYDEADPTPASEVYADYLAACAESRAVHRRLGEADLDRLVDNDEFGPASVRFVLLHLVEEYARHVGHADLLRETIDGTTGE</sequence>
<dbReference type="Proteomes" id="UP000680750">
    <property type="component" value="Chromosome"/>
</dbReference>
<dbReference type="KEGG" id="aser:Asera_03290"/>
<gene>
    <name evidence="1" type="ORF">Asera_03290</name>
</gene>
<protein>
    <submittedName>
        <fullName evidence="1">Mini-circle protein</fullName>
    </submittedName>
</protein>
<accession>A0A810KV89</accession>
<dbReference type="InterPro" id="IPR034660">
    <property type="entry name" value="DinB/YfiT-like"/>
</dbReference>
<dbReference type="EMBL" id="AP023354">
    <property type="protein sequence ID" value="BCJ26221.1"/>
    <property type="molecule type" value="Genomic_DNA"/>
</dbReference>
<name>A0A810KV89_9ACTN</name>
<dbReference type="AlphaFoldDB" id="A0A810KV89"/>
<evidence type="ECO:0000313" key="2">
    <source>
        <dbReference type="Proteomes" id="UP000680750"/>
    </source>
</evidence>
<proteinExistence type="predicted"/>
<keyword evidence="2" id="KW-1185">Reference proteome</keyword>
<organism evidence="1 2">
    <name type="scientific">Actinocatenispora sera</name>
    <dbReference type="NCBI Taxonomy" id="390989"/>
    <lineage>
        <taxon>Bacteria</taxon>
        <taxon>Bacillati</taxon>
        <taxon>Actinomycetota</taxon>
        <taxon>Actinomycetes</taxon>
        <taxon>Micromonosporales</taxon>
        <taxon>Micromonosporaceae</taxon>
        <taxon>Actinocatenispora</taxon>
    </lineage>
</organism>
<dbReference type="RefSeq" id="WP_030449891.1">
    <property type="nucleotide sequence ID" value="NZ_AP023354.1"/>
</dbReference>
<reference evidence="1" key="1">
    <citation type="submission" date="2020-08" db="EMBL/GenBank/DDBJ databases">
        <title>Whole genome shotgun sequence of Actinocatenispora sera NBRC 101916.</title>
        <authorList>
            <person name="Komaki H."/>
            <person name="Tamura T."/>
        </authorList>
    </citation>
    <scope>NUCLEOTIDE SEQUENCE</scope>
    <source>
        <strain evidence="1">NBRC 101916</strain>
    </source>
</reference>
<dbReference type="Gene3D" id="1.20.120.450">
    <property type="entry name" value="dinb family like domain"/>
    <property type="match status" value="1"/>
</dbReference>
<evidence type="ECO:0000313" key="1">
    <source>
        <dbReference type="EMBL" id="BCJ26221.1"/>
    </source>
</evidence>
<dbReference type="Pfam" id="PF04978">
    <property type="entry name" value="MST"/>
    <property type="match status" value="1"/>
</dbReference>